<evidence type="ECO:0000313" key="3">
    <source>
        <dbReference type="EMBL" id="MBC8594310.1"/>
    </source>
</evidence>
<feature type="transmembrane region" description="Helical" evidence="1">
    <location>
        <begin position="220"/>
        <end position="239"/>
    </location>
</feature>
<feature type="transmembrane region" description="Helical" evidence="1">
    <location>
        <begin position="57"/>
        <end position="78"/>
    </location>
</feature>
<evidence type="ECO:0000259" key="2">
    <source>
        <dbReference type="Pfam" id="PF02517"/>
    </source>
</evidence>
<feature type="transmembrane region" description="Helical" evidence="1">
    <location>
        <begin position="98"/>
        <end position="121"/>
    </location>
</feature>
<protein>
    <submittedName>
        <fullName evidence="3">CPBP family intramembrane metalloprotease</fullName>
    </submittedName>
</protein>
<keyword evidence="3" id="KW-0378">Hydrolase</keyword>
<name>A0A926F9J0_9BACT</name>
<keyword evidence="1" id="KW-0812">Transmembrane</keyword>
<dbReference type="GO" id="GO:0008237">
    <property type="term" value="F:metallopeptidase activity"/>
    <property type="evidence" value="ECO:0007669"/>
    <property type="project" value="UniProtKB-KW"/>
</dbReference>
<keyword evidence="3" id="KW-0482">Metalloprotease</keyword>
<gene>
    <name evidence="3" type="ORF">H8744_13860</name>
</gene>
<evidence type="ECO:0000313" key="4">
    <source>
        <dbReference type="Proteomes" id="UP000651085"/>
    </source>
</evidence>
<feature type="transmembrane region" description="Helical" evidence="1">
    <location>
        <begin position="21"/>
        <end position="45"/>
    </location>
</feature>
<dbReference type="Proteomes" id="UP000651085">
    <property type="component" value="Unassembled WGS sequence"/>
</dbReference>
<comment type="caution">
    <text evidence="3">The sequence shown here is derived from an EMBL/GenBank/DDBJ whole genome shotgun (WGS) entry which is preliminary data.</text>
</comment>
<evidence type="ECO:0000256" key="1">
    <source>
        <dbReference type="SAM" id="Phobius"/>
    </source>
</evidence>
<dbReference type="InterPro" id="IPR003675">
    <property type="entry name" value="Rce1/LyrA-like_dom"/>
</dbReference>
<dbReference type="RefSeq" id="WP_262435406.1">
    <property type="nucleotide sequence ID" value="NZ_JACRTF010000001.1"/>
</dbReference>
<sequence length="291" mass="32429">MEQQEKFQPEEPKLGYVFVRILIYVLVFMFLSAIFSIPVMIWVGVYETSVYTLPQYAALQTSILFAAFLPALFMLKYFDHRPFKELGLGIKGRGKDILLGMLAAGVLYGVGFGISLALGAVEIVGLDVNVINLAGSFGVCLLVALTEEIMVRGYILGRLLQTKMNKFISLGISSVIFSLMHMFNPNTAFLPMLNLFLAGCLLGVAFLYTRNLWFPISLHLFWNWFQGPVLGYKVSGISLCPSFVKLKLPEDTIINGGAFGFEGSVICTALMILMTVGIIWYFEKADRLRHS</sequence>
<feature type="transmembrane region" description="Helical" evidence="1">
    <location>
        <begin position="167"/>
        <end position="183"/>
    </location>
</feature>
<dbReference type="GO" id="GO:0080120">
    <property type="term" value="P:CAAX-box protein maturation"/>
    <property type="evidence" value="ECO:0007669"/>
    <property type="project" value="UniProtKB-ARBA"/>
</dbReference>
<dbReference type="Pfam" id="PF02517">
    <property type="entry name" value="Rce1-like"/>
    <property type="match status" value="1"/>
</dbReference>
<dbReference type="PANTHER" id="PTHR39430:SF1">
    <property type="entry name" value="PROTEASE"/>
    <property type="match status" value="1"/>
</dbReference>
<feature type="transmembrane region" description="Helical" evidence="1">
    <location>
        <begin position="189"/>
        <end position="208"/>
    </location>
</feature>
<dbReference type="EMBL" id="JACRTF010000001">
    <property type="protein sequence ID" value="MBC8594310.1"/>
    <property type="molecule type" value="Genomic_DNA"/>
</dbReference>
<organism evidence="3 4">
    <name type="scientific">Jilunia laotingensis</name>
    <dbReference type="NCBI Taxonomy" id="2763675"/>
    <lineage>
        <taxon>Bacteria</taxon>
        <taxon>Pseudomonadati</taxon>
        <taxon>Bacteroidota</taxon>
        <taxon>Bacteroidia</taxon>
        <taxon>Bacteroidales</taxon>
        <taxon>Bacteroidaceae</taxon>
        <taxon>Jilunia</taxon>
    </lineage>
</organism>
<feature type="domain" description="CAAX prenyl protease 2/Lysostaphin resistance protein A-like" evidence="2">
    <location>
        <begin position="134"/>
        <end position="225"/>
    </location>
</feature>
<feature type="transmembrane region" description="Helical" evidence="1">
    <location>
        <begin position="133"/>
        <end position="155"/>
    </location>
</feature>
<feature type="transmembrane region" description="Helical" evidence="1">
    <location>
        <begin position="259"/>
        <end position="282"/>
    </location>
</feature>
<dbReference type="PANTHER" id="PTHR39430">
    <property type="entry name" value="MEMBRANE-ASSOCIATED PROTEASE-RELATED"/>
    <property type="match status" value="1"/>
</dbReference>
<dbReference type="GO" id="GO:0004175">
    <property type="term" value="F:endopeptidase activity"/>
    <property type="evidence" value="ECO:0007669"/>
    <property type="project" value="UniProtKB-ARBA"/>
</dbReference>
<keyword evidence="1" id="KW-0472">Membrane</keyword>
<keyword evidence="4" id="KW-1185">Reference proteome</keyword>
<accession>A0A926F9J0</accession>
<dbReference type="AlphaFoldDB" id="A0A926F9J0"/>
<keyword evidence="3" id="KW-0645">Protease</keyword>
<keyword evidence="1" id="KW-1133">Transmembrane helix</keyword>
<reference evidence="3" key="1">
    <citation type="submission" date="2020-08" db="EMBL/GenBank/DDBJ databases">
        <title>Genome public.</title>
        <authorList>
            <person name="Liu C."/>
            <person name="Sun Q."/>
        </authorList>
    </citation>
    <scope>NUCLEOTIDE SEQUENCE</scope>
    <source>
        <strain evidence="3">N12</strain>
    </source>
</reference>
<proteinExistence type="predicted"/>